<feature type="transmembrane region" description="Helical" evidence="1">
    <location>
        <begin position="12"/>
        <end position="27"/>
    </location>
</feature>
<dbReference type="EMBL" id="FNWQ01000003">
    <property type="protein sequence ID" value="SEH34752.1"/>
    <property type="molecule type" value="Genomic_DNA"/>
</dbReference>
<feature type="transmembrane region" description="Helical" evidence="1">
    <location>
        <begin position="471"/>
        <end position="489"/>
    </location>
</feature>
<protein>
    <recommendedName>
        <fullName evidence="4">Glycosyltransferase RgtA/B/C/D-like domain-containing protein</fullName>
    </recommendedName>
</protein>
<feature type="transmembrane region" description="Helical" evidence="1">
    <location>
        <begin position="144"/>
        <end position="163"/>
    </location>
</feature>
<keyword evidence="1" id="KW-1133">Transmembrane helix</keyword>
<dbReference type="RefSeq" id="WP_089692773.1">
    <property type="nucleotide sequence ID" value="NZ_FNWQ01000003.1"/>
</dbReference>
<gene>
    <name evidence="2" type="ORF">SAMN05421593_2728</name>
</gene>
<name>A0A1H6HI21_CHRCI</name>
<proteinExistence type="predicted"/>
<feature type="transmembrane region" description="Helical" evidence="1">
    <location>
        <begin position="214"/>
        <end position="232"/>
    </location>
</feature>
<keyword evidence="1" id="KW-0812">Transmembrane</keyword>
<reference evidence="2 3" key="1">
    <citation type="submission" date="2016-10" db="EMBL/GenBank/DDBJ databases">
        <authorList>
            <person name="de Groot N.N."/>
        </authorList>
    </citation>
    <scope>NUCLEOTIDE SEQUENCE [LARGE SCALE GENOMIC DNA]</scope>
    <source>
        <strain evidence="2 3">DSM 23031</strain>
    </source>
</reference>
<dbReference type="AlphaFoldDB" id="A0A1H6HI21"/>
<sequence length="498" mass="58404">MLTTLKKIPSAYYIIGVFLLCLFYAFLSNDRLPFKYVDIFDEKSYIGIVKNFSKSFSEQSFNPYYVSRLLMPGIAHFIHRLFGITFTLQTIQGLFILLNGLAIFIALYFYYKIVQIKGYSKNITILGFCFLFVNFFVLKLSNYYPILMDLFGFTSGIILYYYYIIKNRIAFLAILMVSMFVFPTTFLIAVSLITSSLISFDEKGLAIEKNFNKYLYPAFALCLLFEGFYLYSNYELFVAISHKDYTVQSALFLIPVTFILLNSFIFFSIRYILKLLNGFNINRKGFVSPYFIFSLITLLAFFAASKFLTVNFRDMKTLSSGEFLFNLMFQAFSFPLKFLITHFIYYGLFVVLIIYYRNTFFSYVAKNADSFLKIIIILFSIFFILGTETRQFLQFFPFVVFVFLDSIKKVDFSKYQLIGIFTFQLIWSRFWYTINVSEGFLDKALPAKNFFGFPAQRYFQFQGPWLSTNNSLIYGVIFIITFITVSLILKKNSFNHKV</sequence>
<evidence type="ECO:0008006" key="4">
    <source>
        <dbReference type="Google" id="ProtNLM"/>
    </source>
</evidence>
<feature type="transmembrane region" description="Helical" evidence="1">
    <location>
        <begin position="368"/>
        <end position="386"/>
    </location>
</feature>
<dbReference type="STRING" id="680127.SAMN05421593_2728"/>
<evidence type="ECO:0000256" key="1">
    <source>
        <dbReference type="SAM" id="Phobius"/>
    </source>
</evidence>
<feature type="transmembrane region" description="Helical" evidence="1">
    <location>
        <begin position="285"/>
        <end position="308"/>
    </location>
</feature>
<feature type="transmembrane region" description="Helical" evidence="1">
    <location>
        <begin position="415"/>
        <end position="432"/>
    </location>
</feature>
<feature type="transmembrane region" description="Helical" evidence="1">
    <location>
        <begin position="328"/>
        <end position="356"/>
    </location>
</feature>
<organism evidence="2 3">
    <name type="scientific">Chryseobacterium culicis</name>
    <dbReference type="NCBI Taxonomy" id="680127"/>
    <lineage>
        <taxon>Bacteria</taxon>
        <taxon>Pseudomonadati</taxon>
        <taxon>Bacteroidota</taxon>
        <taxon>Flavobacteriia</taxon>
        <taxon>Flavobacteriales</taxon>
        <taxon>Weeksellaceae</taxon>
        <taxon>Chryseobacterium group</taxon>
        <taxon>Chryseobacterium</taxon>
    </lineage>
</organism>
<dbReference type="OrthoDB" id="1223153at2"/>
<accession>A0A1H6HI21</accession>
<evidence type="ECO:0000313" key="3">
    <source>
        <dbReference type="Proteomes" id="UP000198561"/>
    </source>
</evidence>
<keyword evidence="1" id="KW-0472">Membrane</keyword>
<feature type="transmembrane region" description="Helical" evidence="1">
    <location>
        <begin position="119"/>
        <end position="137"/>
    </location>
</feature>
<feature type="transmembrane region" description="Helical" evidence="1">
    <location>
        <begin position="94"/>
        <end position="113"/>
    </location>
</feature>
<feature type="transmembrane region" description="Helical" evidence="1">
    <location>
        <begin position="169"/>
        <end position="193"/>
    </location>
</feature>
<feature type="transmembrane region" description="Helical" evidence="1">
    <location>
        <begin position="252"/>
        <end position="273"/>
    </location>
</feature>
<evidence type="ECO:0000313" key="2">
    <source>
        <dbReference type="EMBL" id="SEH34752.1"/>
    </source>
</evidence>
<dbReference type="Proteomes" id="UP000198561">
    <property type="component" value="Unassembled WGS sequence"/>
</dbReference>